<keyword evidence="1" id="KW-0472">Membrane</keyword>
<reference evidence="2 3" key="1">
    <citation type="journal article" date="2005" name="Nature">
        <title>The map-based sequence of the rice genome.</title>
        <authorList>
            <consortium name="International rice genome sequencing project (IRGSP)"/>
            <person name="Matsumoto T."/>
            <person name="Wu J."/>
            <person name="Kanamori H."/>
            <person name="Katayose Y."/>
            <person name="Fujisawa M."/>
            <person name="Namiki N."/>
            <person name="Mizuno H."/>
            <person name="Yamamoto K."/>
            <person name="Antonio B.A."/>
            <person name="Baba T."/>
            <person name="Sakata K."/>
            <person name="Nagamura Y."/>
            <person name="Aoki H."/>
            <person name="Arikawa K."/>
            <person name="Arita K."/>
            <person name="Bito T."/>
            <person name="Chiden Y."/>
            <person name="Fujitsuka N."/>
            <person name="Fukunaka R."/>
            <person name="Hamada M."/>
            <person name="Harada C."/>
            <person name="Hayashi A."/>
            <person name="Hijishita S."/>
            <person name="Honda M."/>
            <person name="Hosokawa S."/>
            <person name="Ichikawa Y."/>
            <person name="Idonuma A."/>
            <person name="Iijima M."/>
            <person name="Ikeda M."/>
            <person name="Ikeno M."/>
            <person name="Ito K."/>
            <person name="Ito S."/>
            <person name="Ito T."/>
            <person name="Ito Y."/>
            <person name="Ito Y."/>
            <person name="Iwabuchi A."/>
            <person name="Kamiya K."/>
            <person name="Karasawa W."/>
            <person name="Kurita K."/>
            <person name="Katagiri S."/>
            <person name="Kikuta A."/>
            <person name="Kobayashi H."/>
            <person name="Kobayashi N."/>
            <person name="Machita K."/>
            <person name="Maehara T."/>
            <person name="Masukawa M."/>
            <person name="Mizubayashi T."/>
            <person name="Mukai Y."/>
            <person name="Nagasaki H."/>
            <person name="Nagata Y."/>
            <person name="Naito S."/>
            <person name="Nakashima M."/>
            <person name="Nakama Y."/>
            <person name="Nakamichi Y."/>
            <person name="Nakamura M."/>
            <person name="Meguro A."/>
            <person name="Negishi M."/>
            <person name="Ohta I."/>
            <person name="Ohta T."/>
            <person name="Okamoto M."/>
            <person name="Ono N."/>
            <person name="Saji S."/>
            <person name="Sakaguchi M."/>
            <person name="Sakai K."/>
            <person name="Shibata M."/>
            <person name="Shimokawa T."/>
            <person name="Song J."/>
            <person name="Takazaki Y."/>
            <person name="Terasawa K."/>
            <person name="Tsugane M."/>
            <person name="Tsuji K."/>
            <person name="Ueda S."/>
            <person name="Waki K."/>
            <person name="Yamagata H."/>
            <person name="Yamamoto M."/>
            <person name="Yamamoto S."/>
            <person name="Yamane H."/>
            <person name="Yoshiki S."/>
            <person name="Yoshihara R."/>
            <person name="Yukawa K."/>
            <person name="Zhong H."/>
            <person name="Yano M."/>
            <person name="Yuan Q."/>
            <person name="Ouyang S."/>
            <person name="Liu J."/>
            <person name="Jones K.M."/>
            <person name="Gansberger K."/>
            <person name="Moffat K."/>
            <person name="Hill J."/>
            <person name="Bera J."/>
            <person name="Fadrosh D."/>
            <person name="Jin S."/>
            <person name="Johri S."/>
            <person name="Kim M."/>
            <person name="Overton L."/>
            <person name="Reardon M."/>
            <person name="Tsitrin T."/>
            <person name="Vuong H."/>
            <person name="Weaver B."/>
            <person name="Ciecko A."/>
            <person name="Tallon L."/>
            <person name="Jackson J."/>
            <person name="Pai G."/>
            <person name="Aken S.V."/>
            <person name="Utterback T."/>
            <person name="Reidmuller S."/>
            <person name="Feldblyum T."/>
            <person name="Hsiao J."/>
            <person name="Zismann V."/>
            <person name="Iobst S."/>
            <person name="de Vazeille A.R."/>
            <person name="Buell C.R."/>
            <person name="Ying K."/>
            <person name="Li Y."/>
            <person name="Lu T."/>
            <person name="Huang Y."/>
            <person name="Zhao Q."/>
            <person name="Feng Q."/>
            <person name="Zhang L."/>
            <person name="Zhu J."/>
            <person name="Weng Q."/>
            <person name="Mu J."/>
            <person name="Lu Y."/>
            <person name="Fan D."/>
            <person name="Liu Y."/>
            <person name="Guan J."/>
            <person name="Zhang Y."/>
            <person name="Yu S."/>
            <person name="Liu X."/>
            <person name="Zhang Y."/>
            <person name="Hong G."/>
            <person name="Han B."/>
            <person name="Choisne N."/>
            <person name="Demange N."/>
            <person name="Orjeda G."/>
            <person name="Samain S."/>
            <person name="Cattolico L."/>
            <person name="Pelletier E."/>
            <person name="Couloux A."/>
            <person name="Segurens B."/>
            <person name="Wincker P."/>
            <person name="D'Hont A."/>
            <person name="Scarpelli C."/>
            <person name="Weissenbach J."/>
            <person name="Salanoubat M."/>
            <person name="Quetier F."/>
            <person name="Yu Y."/>
            <person name="Kim H.R."/>
            <person name="Rambo T."/>
            <person name="Currie J."/>
            <person name="Collura K."/>
            <person name="Luo M."/>
            <person name="Yang T."/>
            <person name="Ammiraju J.S.S."/>
            <person name="Engler F."/>
            <person name="Soderlund C."/>
            <person name="Wing R.A."/>
            <person name="Palmer L.E."/>
            <person name="de la Bastide M."/>
            <person name="Spiegel L."/>
            <person name="Nascimento L."/>
            <person name="Zutavern T."/>
            <person name="O'Shaughnessy A."/>
            <person name="Dike S."/>
            <person name="Dedhia N."/>
            <person name="Preston R."/>
            <person name="Balija V."/>
            <person name="McCombie W.R."/>
            <person name="Chow T."/>
            <person name="Chen H."/>
            <person name="Chung M."/>
            <person name="Chen C."/>
            <person name="Shaw J."/>
            <person name="Wu H."/>
            <person name="Hsiao K."/>
            <person name="Chao Y."/>
            <person name="Chu M."/>
            <person name="Cheng C."/>
            <person name="Hour A."/>
            <person name="Lee P."/>
            <person name="Lin S."/>
            <person name="Lin Y."/>
            <person name="Liou J."/>
            <person name="Liu S."/>
            <person name="Hsing Y."/>
            <person name="Raghuvanshi S."/>
            <person name="Mohanty A."/>
            <person name="Bharti A.K."/>
            <person name="Gaur A."/>
            <person name="Gupta V."/>
            <person name="Kumar D."/>
            <person name="Ravi V."/>
            <person name="Vij S."/>
            <person name="Kapur A."/>
            <person name="Khurana P."/>
            <person name="Khurana P."/>
            <person name="Khurana J.P."/>
            <person name="Tyagi A.K."/>
            <person name="Gaikwad K."/>
            <person name="Singh A."/>
            <person name="Dalal V."/>
            <person name="Srivastava S."/>
            <person name="Dixit A."/>
            <person name="Pal A.K."/>
            <person name="Ghazi I.A."/>
            <person name="Yadav M."/>
            <person name="Pandit A."/>
            <person name="Bhargava A."/>
            <person name="Sureshbabu K."/>
            <person name="Batra K."/>
            <person name="Sharma T.R."/>
            <person name="Mohapatra T."/>
            <person name="Singh N.K."/>
            <person name="Messing J."/>
            <person name="Nelson A.B."/>
            <person name="Fuks G."/>
            <person name="Kavchok S."/>
            <person name="Keizer G."/>
            <person name="Linton E."/>
            <person name="Llaca V."/>
            <person name="Song R."/>
            <person name="Tanyolac B."/>
            <person name="Young S."/>
            <person name="Ho-Il K."/>
            <person name="Hahn J.H."/>
            <person name="Sangsakoo G."/>
            <person name="Vanavichit A."/>
            <person name="de Mattos Luiz.A.T."/>
            <person name="Zimmer P.D."/>
            <person name="Malone G."/>
            <person name="Dellagostin O."/>
            <person name="de Oliveira A.C."/>
            <person name="Bevan M."/>
            <person name="Bancroft I."/>
            <person name="Minx P."/>
            <person name="Cordum H."/>
            <person name="Wilson R."/>
            <person name="Cheng Z."/>
            <person name="Jin W."/>
            <person name="Jiang J."/>
            <person name="Leong S.A."/>
            <person name="Iwama H."/>
            <person name="Gojobori T."/>
            <person name="Itoh T."/>
            <person name="Niimura Y."/>
            <person name="Fujii Y."/>
            <person name="Habara T."/>
            <person name="Sakai H."/>
            <person name="Sato Y."/>
            <person name="Wilson G."/>
            <person name="Kumar K."/>
            <person name="McCouch S."/>
            <person name="Juretic N."/>
            <person name="Hoen D."/>
            <person name="Wright S."/>
            <person name="Bruskiewich R."/>
            <person name="Bureau T."/>
            <person name="Miyao A."/>
            <person name="Hirochika H."/>
            <person name="Nishikawa T."/>
            <person name="Kadowaki K."/>
            <person name="Sugiura M."/>
            <person name="Burr B."/>
            <person name="Sasaki T."/>
        </authorList>
    </citation>
    <scope>NUCLEOTIDE SEQUENCE [LARGE SCALE GENOMIC DNA]</scope>
    <source>
        <strain evidence="3">cv. Nipponbare</strain>
    </source>
</reference>
<sequence>MPQLNICRTLYNMKNQGMPLIQYLMSLILAFMSYLNWQSTTGIIVRSTYHFKCRISFFMLVQINLSCSLVIYFVMMKKIMPTEPLF</sequence>
<name>Q0IRQ9_ORYSJ</name>
<feature type="transmembrane region" description="Helical" evidence="1">
    <location>
        <begin position="57"/>
        <end position="75"/>
    </location>
</feature>
<proteinExistence type="predicted"/>
<organism evidence="2 3">
    <name type="scientific">Oryza sativa subsp. japonica</name>
    <name type="common">Rice</name>
    <dbReference type="NCBI Taxonomy" id="39947"/>
    <lineage>
        <taxon>Eukaryota</taxon>
        <taxon>Viridiplantae</taxon>
        <taxon>Streptophyta</taxon>
        <taxon>Embryophyta</taxon>
        <taxon>Tracheophyta</taxon>
        <taxon>Spermatophyta</taxon>
        <taxon>Magnoliopsida</taxon>
        <taxon>Liliopsida</taxon>
        <taxon>Poales</taxon>
        <taxon>Poaceae</taxon>
        <taxon>BOP clade</taxon>
        <taxon>Oryzoideae</taxon>
        <taxon>Oryzeae</taxon>
        <taxon>Oryzinae</taxon>
        <taxon>Oryza</taxon>
        <taxon>Oryza sativa</taxon>
    </lineage>
</organism>
<reference evidence="3" key="2">
    <citation type="journal article" date="2008" name="Nucleic Acids Res.">
        <title>The rice annotation project database (RAP-DB): 2008 update.</title>
        <authorList>
            <consortium name="The rice annotation project (RAP)"/>
        </authorList>
    </citation>
    <scope>GENOME REANNOTATION</scope>
    <source>
        <strain evidence="3">cv. Nipponbare</strain>
    </source>
</reference>
<feature type="transmembrane region" description="Helical" evidence="1">
    <location>
        <begin position="20"/>
        <end position="37"/>
    </location>
</feature>
<keyword evidence="1" id="KW-0812">Transmembrane</keyword>
<gene>
    <name evidence="2" type="ordered locus">Os11g0605300</name>
</gene>
<protein>
    <submittedName>
        <fullName evidence="2">Os11g0605300 protein</fullName>
    </submittedName>
</protein>
<dbReference type="EMBL" id="AP008217">
    <property type="protein sequence ID" value="BAF28606.1"/>
    <property type="molecule type" value="Genomic_DNA"/>
</dbReference>
<evidence type="ECO:0000313" key="2">
    <source>
        <dbReference type="EMBL" id="BAF28606.1"/>
    </source>
</evidence>
<evidence type="ECO:0000256" key="1">
    <source>
        <dbReference type="SAM" id="Phobius"/>
    </source>
</evidence>
<evidence type="ECO:0000313" key="3">
    <source>
        <dbReference type="Proteomes" id="UP000000763"/>
    </source>
</evidence>
<keyword evidence="1" id="KW-1133">Transmembrane helix</keyword>
<dbReference type="Proteomes" id="UP000000763">
    <property type="component" value="Chromosome 11"/>
</dbReference>
<accession>Q0IRQ9</accession>
<dbReference type="AlphaFoldDB" id="Q0IRQ9"/>
<dbReference type="KEGG" id="dosa:Os11g0605300"/>